<dbReference type="RefSeq" id="WP_145435593.1">
    <property type="nucleotide sequence ID" value="NZ_CP036339.1"/>
</dbReference>
<evidence type="ECO:0000256" key="1">
    <source>
        <dbReference type="SAM" id="SignalP"/>
    </source>
</evidence>
<dbReference type="Gene3D" id="2.60.120.260">
    <property type="entry name" value="Galactose-binding domain-like"/>
    <property type="match status" value="2"/>
</dbReference>
<dbReference type="Proteomes" id="UP000317909">
    <property type="component" value="Chromosome"/>
</dbReference>
<dbReference type="KEGG" id="llh:I41_50590"/>
<gene>
    <name evidence="2" type="ORF">I41_50590</name>
</gene>
<keyword evidence="3" id="KW-1185">Reference proteome</keyword>
<dbReference type="OrthoDB" id="260911at2"/>
<dbReference type="PROSITE" id="PS00018">
    <property type="entry name" value="EF_HAND_1"/>
    <property type="match status" value="2"/>
</dbReference>
<protein>
    <submittedName>
        <fullName evidence="2">F5/8 type C domain protein</fullName>
    </submittedName>
</protein>
<proteinExistence type="predicted"/>
<evidence type="ECO:0000313" key="2">
    <source>
        <dbReference type="EMBL" id="QDT75816.1"/>
    </source>
</evidence>
<feature type="signal peptide" evidence="1">
    <location>
        <begin position="1"/>
        <end position="22"/>
    </location>
</feature>
<dbReference type="InterPro" id="IPR036439">
    <property type="entry name" value="Dockerin_dom_sf"/>
</dbReference>
<dbReference type="GO" id="GO:0000272">
    <property type="term" value="P:polysaccharide catabolic process"/>
    <property type="evidence" value="ECO:0007669"/>
    <property type="project" value="InterPro"/>
</dbReference>
<dbReference type="SUPFAM" id="SSF63446">
    <property type="entry name" value="Type I dockerin domain"/>
    <property type="match status" value="1"/>
</dbReference>
<dbReference type="PROSITE" id="PS51257">
    <property type="entry name" value="PROKAR_LIPOPROTEIN"/>
    <property type="match status" value="1"/>
</dbReference>
<name>A0A517U5B6_9BACT</name>
<dbReference type="EMBL" id="CP036339">
    <property type="protein sequence ID" value="QDT75816.1"/>
    <property type="molecule type" value="Genomic_DNA"/>
</dbReference>
<organism evidence="2 3">
    <name type="scientific">Lacipirellula limnantheis</name>
    <dbReference type="NCBI Taxonomy" id="2528024"/>
    <lineage>
        <taxon>Bacteria</taxon>
        <taxon>Pseudomonadati</taxon>
        <taxon>Planctomycetota</taxon>
        <taxon>Planctomycetia</taxon>
        <taxon>Pirellulales</taxon>
        <taxon>Lacipirellulaceae</taxon>
        <taxon>Lacipirellula</taxon>
    </lineage>
</organism>
<dbReference type="AlphaFoldDB" id="A0A517U5B6"/>
<reference evidence="2 3" key="1">
    <citation type="submission" date="2019-02" db="EMBL/GenBank/DDBJ databases">
        <title>Deep-cultivation of Planctomycetes and their phenomic and genomic characterization uncovers novel biology.</title>
        <authorList>
            <person name="Wiegand S."/>
            <person name="Jogler M."/>
            <person name="Boedeker C."/>
            <person name="Pinto D."/>
            <person name="Vollmers J."/>
            <person name="Rivas-Marin E."/>
            <person name="Kohn T."/>
            <person name="Peeters S.H."/>
            <person name="Heuer A."/>
            <person name="Rast P."/>
            <person name="Oberbeckmann S."/>
            <person name="Bunk B."/>
            <person name="Jeske O."/>
            <person name="Meyerdierks A."/>
            <person name="Storesund J.E."/>
            <person name="Kallscheuer N."/>
            <person name="Luecker S."/>
            <person name="Lage O.M."/>
            <person name="Pohl T."/>
            <person name="Merkel B.J."/>
            <person name="Hornburger P."/>
            <person name="Mueller R.-W."/>
            <person name="Bruemmer F."/>
            <person name="Labrenz M."/>
            <person name="Spormann A.M."/>
            <person name="Op den Camp H."/>
            <person name="Overmann J."/>
            <person name="Amann R."/>
            <person name="Jetten M.S.M."/>
            <person name="Mascher T."/>
            <person name="Medema M.H."/>
            <person name="Devos D.P."/>
            <person name="Kaster A.-K."/>
            <person name="Ovreas L."/>
            <person name="Rohde M."/>
            <person name="Galperin M.Y."/>
            <person name="Jogler C."/>
        </authorList>
    </citation>
    <scope>NUCLEOTIDE SEQUENCE [LARGE SCALE GENOMIC DNA]</scope>
    <source>
        <strain evidence="2 3">I41</strain>
    </source>
</reference>
<keyword evidence="1" id="KW-0732">Signal</keyword>
<dbReference type="InterPro" id="IPR018247">
    <property type="entry name" value="EF_Hand_1_Ca_BS"/>
</dbReference>
<evidence type="ECO:0000313" key="3">
    <source>
        <dbReference type="Proteomes" id="UP000317909"/>
    </source>
</evidence>
<feature type="chain" id="PRO_5022231500" evidence="1">
    <location>
        <begin position="23"/>
        <end position="462"/>
    </location>
</feature>
<accession>A0A517U5B6</accession>
<sequence precursor="true">MRHLWTAVAAASVAACTCSAHGAKNVLTVGDPILAIDRDVVNLTSIYPANEGPLKAIDNLYLPSSPQTSTKYLNFGRFNTGFIVQPSFGSSTIQSFRINTANDNEARDPATYELYGSNDDLSSPDNSTGSAENWSLISSGALSLPAARRSTGPVVSIANASAYKSYRMVFPTLKVPNAATAMQIGDVEFFQSSDGTGTNVLYSPDGLEDIRAIQLPTPPRSESISPVAQESFAAIDGNVNTKYLNVGINNTGFIVTPSRGPEAVNAFQITTANDAEGRDPTKYEIYGTNDPIGSTAHSDGIAETWTLISSGDLTLPTARLTADEVVTFSNVTAYASYKVIFPEIKGPAATTVPPAAGTITSMQIADIQFYADGTDLAGDFNGDGSVDNDDLAIWKTQFGYAGVGINADADASGRVDGADLLAWQRGFTATPAPVAGVPEPAGFALAGAALAAIAIRRRRGNA</sequence>
<dbReference type="Gene3D" id="1.10.1330.10">
    <property type="entry name" value="Dockerin domain"/>
    <property type="match status" value="1"/>
</dbReference>